<evidence type="ECO:0000256" key="1">
    <source>
        <dbReference type="ARBA" id="ARBA00023015"/>
    </source>
</evidence>
<evidence type="ECO:0000259" key="5">
    <source>
        <dbReference type="PROSITE" id="PS50932"/>
    </source>
</evidence>
<evidence type="ECO:0000313" key="6">
    <source>
        <dbReference type="EMBL" id="APX12908.1"/>
    </source>
</evidence>
<evidence type="ECO:0000256" key="2">
    <source>
        <dbReference type="ARBA" id="ARBA00023125"/>
    </source>
</evidence>
<evidence type="ECO:0000256" key="3">
    <source>
        <dbReference type="ARBA" id="ARBA00023163"/>
    </source>
</evidence>
<gene>
    <name evidence="6" type="ORF">BWR18_15360</name>
</gene>
<dbReference type="InterPro" id="IPR010982">
    <property type="entry name" value="Lambda_DNA-bd_dom_sf"/>
</dbReference>
<dbReference type="InterPro" id="IPR000843">
    <property type="entry name" value="HTH_LacI"/>
</dbReference>
<sequence>MESRQKITIKDVARKAGCGIATASRVLNNSGPTSADARERVKKAAQDLGFSFSAIGRALQGGRSMTIGCLVPSLANPVFAEAVQGVQEVLSGAGYQLLISSSNYDGDADNEAIVTLTAKEVDGLILTMVGPERSAALKQARARGLPVSLMFHDPLDGFLTAHVDNFEAAREVARRFADLGHTRTAFLSLRFASSDRSRNRYAGFHAECRARGLPDPALIELTEAEANDPELLAGILATLGGLTAIFASNDFLAIAVQKATRLMGKNVPQDLSVVGFDGIEIGRLLDMPLATIETAPDAMGRQAAQTLLNMLQGDACVQRPPLPFHFRAGATLARPRAESRDDDQGATWPPSVHSLKTDLKQG</sequence>
<dbReference type="PANTHER" id="PTHR30146">
    <property type="entry name" value="LACI-RELATED TRANSCRIPTIONAL REPRESSOR"/>
    <property type="match status" value="1"/>
</dbReference>
<dbReference type="Gene3D" id="1.10.260.40">
    <property type="entry name" value="lambda repressor-like DNA-binding domains"/>
    <property type="match status" value="1"/>
</dbReference>
<dbReference type="Gene3D" id="3.40.50.2300">
    <property type="match status" value="2"/>
</dbReference>
<organism evidence="6 7">
    <name type="scientific">Tateyamaria omphalii</name>
    <dbReference type="NCBI Taxonomy" id="299262"/>
    <lineage>
        <taxon>Bacteria</taxon>
        <taxon>Pseudomonadati</taxon>
        <taxon>Pseudomonadota</taxon>
        <taxon>Alphaproteobacteria</taxon>
        <taxon>Rhodobacterales</taxon>
        <taxon>Roseobacteraceae</taxon>
        <taxon>Tateyamaria</taxon>
    </lineage>
</organism>
<keyword evidence="2" id="KW-0238">DNA-binding</keyword>
<keyword evidence="1" id="KW-0805">Transcription regulation</keyword>
<dbReference type="EMBL" id="CP019312">
    <property type="protein sequence ID" value="APX12908.1"/>
    <property type="molecule type" value="Genomic_DNA"/>
</dbReference>
<dbReference type="GO" id="GO:0003700">
    <property type="term" value="F:DNA-binding transcription factor activity"/>
    <property type="evidence" value="ECO:0007669"/>
    <property type="project" value="TreeGrafter"/>
</dbReference>
<name>A0A1P8MY24_9RHOB</name>
<dbReference type="PROSITE" id="PS50932">
    <property type="entry name" value="HTH_LACI_2"/>
    <property type="match status" value="1"/>
</dbReference>
<dbReference type="SMART" id="SM00354">
    <property type="entry name" value="HTH_LACI"/>
    <property type="match status" value="1"/>
</dbReference>
<proteinExistence type="predicted"/>
<dbReference type="STRING" id="299262.BWR18_15360"/>
<evidence type="ECO:0000313" key="7">
    <source>
        <dbReference type="Proteomes" id="UP000186336"/>
    </source>
</evidence>
<dbReference type="GO" id="GO:0000976">
    <property type="term" value="F:transcription cis-regulatory region binding"/>
    <property type="evidence" value="ECO:0007669"/>
    <property type="project" value="TreeGrafter"/>
</dbReference>
<dbReference type="AlphaFoldDB" id="A0A1P8MY24"/>
<dbReference type="SUPFAM" id="SSF47413">
    <property type="entry name" value="lambda repressor-like DNA-binding domains"/>
    <property type="match status" value="1"/>
</dbReference>
<protein>
    <submittedName>
        <fullName evidence="6">LacI family transcriptional regulator</fullName>
    </submittedName>
</protein>
<keyword evidence="3" id="KW-0804">Transcription</keyword>
<dbReference type="Pfam" id="PF13377">
    <property type="entry name" value="Peripla_BP_3"/>
    <property type="match status" value="1"/>
</dbReference>
<keyword evidence="7" id="KW-1185">Reference proteome</keyword>
<dbReference type="CDD" id="cd01392">
    <property type="entry name" value="HTH_LacI"/>
    <property type="match status" value="1"/>
</dbReference>
<reference evidence="6 7" key="1">
    <citation type="submission" date="2017-01" db="EMBL/GenBank/DDBJ databases">
        <title>Complete genome of Tateyamaria omphalii DOK1-4 isolated from seawater in Dokdo.</title>
        <authorList>
            <person name="Kim J.H."/>
            <person name="Chi W.-J."/>
        </authorList>
    </citation>
    <scope>NUCLEOTIDE SEQUENCE [LARGE SCALE GENOMIC DNA]</scope>
    <source>
        <strain evidence="6 7">DOK1-4</strain>
    </source>
</reference>
<dbReference type="OrthoDB" id="234496at2"/>
<feature type="region of interest" description="Disordered" evidence="4">
    <location>
        <begin position="334"/>
        <end position="362"/>
    </location>
</feature>
<evidence type="ECO:0000256" key="4">
    <source>
        <dbReference type="SAM" id="MobiDB-lite"/>
    </source>
</evidence>
<dbReference type="SUPFAM" id="SSF53822">
    <property type="entry name" value="Periplasmic binding protein-like I"/>
    <property type="match status" value="1"/>
</dbReference>
<dbReference type="Proteomes" id="UP000186336">
    <property type="component" value="Chromosome"/>
</dbReference>
<feature type="domain" description="HTH lacI-type" evidence="5">
    <location>
        <begin position="7"/>
        <end position="61"/>
    </location>
</feature>
<dbReference type="Pfam" id="PF00356">
    <property type="entry name" value="LacI"/>
    <property type="match status" value="1"/>
</dbReference>
<dbReference type="InterPro" id="IPR046335">
    <property type="entry name" value="LacI/GalR-like_sensor"/>
</dbReference>
<accession>A0A1P8MY24</accession>
<dbReference type="RefSeq" id="WP_076629331.1">
    <property type="nucleotide sequence ID" value="NZ_CP019312.1"/>
</dbReference>
<dbReference type="InterPro" id="IPR028082">
    <property type="entry name" value="Peripla_BP_I"/>
</dbReference>
<dbReference type="PANTHER" id="PTHR30146:SF138">
    <property type="entry name" value="TRANSCRIPTIONAL REGULATORY PROTEIN"/>
    <property type="match status" value="1"/>
</dbReference>
<dbReference type="KEGG" id="tom:BWR18_15360"/>